<accession>A0A5J4L1Z6</accession>
<dbReference type="GO" id="GO:0004825">
    <property type="term" value="F:methionine-tRNA ligase activity"/>
    <property type="evidence" value="ECO:0007669"/>
    <property type="project" value="UniProtKB-EC"/>
</dbReference>
<proteinExistence type="inferred from homology"/>
<evidence type="ECO:0000256" key="10">
    <source>
        <dbReference type="ARBA" id="ARBA00022840"/>
    </source>
</evidence>
<dbReference type="PRINTS" id="PR01041">
    <property type="entry name" value="TRNASYNTHMET"/>
</dbReference>
<evidence type="ECO:0000256" key="6">
    <source>
        <dbReference type="ARBA" id="ARBA00022490"/>
    </source>
</evidence>
<keyword evidence="8 17" id="KW-0436">Ligase</keyword>
<evidence type="ECO:0000256" key="8">
    <source>
        <dbReference type="ARBA" id="ARBA00022598"/>
    </source>
</evidence>
<comment type="subcellular location">
    <subcellularLocation>
        <location evidence="2">Cytoplasm</location>
    </subcellularLocation>
</comment>
<dbReference type="InterPro" id="IPR002547">
    <property type="entry name" value="tRNA-bd_dom"/>
</dbReference>
<evidence type="ECO:0000256" key="9">
    <source>
        <dbReference type="ARBA" id="ARBA00022741"/>
    </source>
</evidence>
<dbReference type="InterPro" id="IPR004495">
    <property type="entry name" value="Met-tRNA-synth_bsu_C"/>
</dbReference>
<dbReference type="Gene3D" id="3.40.50.620">
    <property type="entry name" value="HUPs"/>
    <property type="match status" value="1"/>
</dbReference>
<name>A0A5J4L1Z6_9ZZZZ</name>
<dbReference type="Pfam" id="PF19303">
    <property type="entry name" value="Anticodon_3"/>
    <property type="match status" value="1"/>
</dbReference>
<dbReference type="Pfam" id="PF09334">
    <property type="entry name" value="tRNA-synt_1g"/>
    <property type="match status" value="2"/>
</dbReference>
<comment type="catalytic activity">
    <reaction evidence="15">
        <text>tRNA(Met) + L-methionine + ATP = L-methionyl-tRNA(Met) + AMP + diphosphate</text>
        <dbReference type="Rhea" id="RHEA:13481"/>
        <dbReference type="Rhea" id="RHEA-COMP:9667"/>
        <dbReference type="Rhea" id="RHEA-COMP:9698"/>
        <dbReference type="ChEBI" id="CHEBI:30616"/>
        <dbReference type="ChEBI" id="CHEBI:33019"/>
        <dbReference type="ChEBI" id="CHEBI:57844"/>
        <dbReference type="ChEBI" id="CHEBI:78442"/>
        <dbReference type="ChEBI" id="CHEBI:78530"/>
        <dbReference type="ChEBI" id="CHEBI:456215"/>
        <dbReference type="EC" id="6.1.1.10"/>
    </reaction>
</comment>
<dbReference type="FunFam" id="2.40.50.140:FF:000042">
    <property type="entry name" value="Methionine--tRNA ligase"/>
    <property type="match status" value="1"/>
</dbReference>
<dbReference type="CDD" id="cd07957">
    <property type="entry name" value="Anticodon_Ia_Met"/>
    <property type="match status" value="1"/>
</dbReference>
<dbReference type="GO" id="GO:0006431">
    <property type="term" value="P:methionyl-tRNA aminoacylation"/>
    <property type="evidence" value="ECO:0007669"/>
    <property type="project" value="InterPro"/>
</dbReference>
<dbReference type="HAMAP" id="MF_01228">
    <property type="entry name" value="Met_tRNA_synth_type2"/>
    <property type="match status" value="1"/>
</dbReference>
<dbReference type="CDD" id="cd00814">
    <property type="entry name" value="MetRS_core"/>
    <property type="match status" value="1"/>
</dbReference>
<gene>
    <name evidence="17" type="ORF">A45J_0513</name>
</gene>
<evidence type="ECO:0000256" key="7">
    <source>
        <dbReference type="ARBA" id="ARBA00022555"/>
    </source>
</evidence>
<dbReference type="InterPro" id="IPR033911">
    <property type="entry name" value="MetRS_core"/>
</dbReference>
<dbReference type="AlphaFoldDB" id="A0A5J4L1Z6"/>
<reference evidence="17" key="1">
    <citation type="submission" date="2019-10" db="EMBL/GenBank/DDBJ databases">
        <title>Metagenomic sequencing of thiosulfate-disproportionating enrichment culture.</title>
        <authorList>
            <person name="Umezawa K."/>
            <person name="Kojima H."/>
            <person name="Fukui M."/>
        </authorList>
    </citation>
    <scope>NUCLEOTIDE SEQUENCE</scope>
    <source>
        <strain evidence="17">45J</strain>
    </source>
</reference>
<dbReference type="Gene3D" id="2.170.220.10">
    <property type="match status" value="1"/>
</dbReference>
<feature type="domain" description="TRNA-binding" evidence="16">
    <location>
        <begin position="549"/>
        <end position="649"/>
    </location>
</feature>
<dbReference type="GO" id="GO:0005524">
    <property type="term" value="F:ATP binding"/>
    <property type="evidence" value="ECO:0007669"/>
    <property type="project" value="UniProtKB-KW"/>
</dbReference>
<evidence type="ECO:0000256" key="1">
    <source>
        <dbReference type="ARBA" id="ARBA00003314"/>
    </source>
</evidence>
<dbReference type="InterPro" id="IPR041872">
    <property type="entry name" value="Anticodon_Met"/>
</dbReference>
<dbReference type="SUPFAM" id="SSF50249">
    <property type="entry name" value="Nucleic acid-binding proteins"/>
    <property type="match status" value="1"/>
</dbReference>
<dbReference type="PANTHER" id="PTHR43326:SF1">
    <property type="entry name" value="METHIONINE--TRNA LIGASE, MITOCHONDRIAL"/>
    <property type="match status" value="1"/>
</dbReference>
<dbReference type="Gene3D" id="2.40.50.140">
    <property type="entry name" value="Nucleic acid-binding proteins"/>
    <property type="match status" value="1"/>
</dbReference>
<comment type="subunit">
    <text evidence="3">Homodimer.</text>
</comment>
<evidence type="ECO:0000256" key="12">
    <source>
        <dbReference type="ARBA" id="ARBA00022917"/>
    </source>
</evidence>
<dbReference type="EC" id="6.1.1.10" evidence="4"/>
<dbReference type="PANTHER" id="PTHR43326">
    <property type="entry name" value="METHIONYL-TRNA SYNTHETASE"/>
    <property type="match status" value="1"/>
</dbReference>
<evidence type="ECO:0000256" key="11">
    <source>
        <dbReference type="ARBA" id="ARBA00022884"/>
    </source>
</evidence>
<evidence type="ECO:0000256" key="2">
    <source>
        <dbReference type="ARBA" id="ARBA00004496"/>
    </source>
</evidence>
<dbReference type="PROSITE" id="PS50886">
    <property type="entry name" value="TRBD"/>
    <property type="match status" value="1"/>
</dbReference>
<evidence type="ECO:0000256" key="15">
    <source>
        <dbReference type="ARBA" id="ARBA00047364"/>
    </source>
</evidence>
<evidence type="ECO:0000256" key="5">
    <source>
        <dbReference type="ARBA" id="ARBA00018753"/>
    </source>
</evidence>
<evidence type="ECO:0000256" key="14">
    <source>
        <dbReference type="ARBA" id="ARBA00030904"/>
    </source>
</evidence>
<dbReference type="GO" id="GO:0000049">
    <property type="term" value="F:tRNA binding"/>
    <property type="evidence" value="ECO:0007669"/>
    <property type="project" value="UniProtKB-KW"/>
</dbReference>
<dbReference type="InterPro" id="IPR009080">
    <property type="entry name" value="tRNAsynth_Ia_anticodon-bd"/>
</dbReference>
<keyword evidence="6" id="KW-0963">Cytoplasm</keyword>
<keyword evidence="10" id="KW-0067">ATP-binding</keyword>
<dbReference type="FunFam" id="2.170.220.10:FF:000002">
    <property type="entry name" value="Methionine--tRNA ligase"/>
    <property type="match status" value="1"/>
</dbReference>
<organism evidence="17">
    <name type="scientific">hot springs metagenome</name>
    <dbReference type="NCBI Taxonomy" id="433727"/>
    <lineage>
        <taxon>unclassified sequences</taxon>
        <taxon>metagenomes</taxon>
        <taxon>ecological metagenomes</taxon>
    </lineage>
</organism>
<dbReference type="Gene3D" id="1.10.730.10">
    <property type="entry name" value="Isoleucyl-tRNA Synthetase, Domain 1"/>
    <property type="match status" value="1"/>
</dbReference>
<keyword evidence="13" id="KW-0030">Aminoacyl-tRNA synthetase</keyword>
<dbReference type="NCBIfam" id="TIGR00399">
    <property type="entry name" value="metG_C_term"/>
    <property type="match status" value="1"/>
</dbReference>
<evidence type="ECO:0000313" key="17">
    <source>
        <dbReference type="EMBL" id="GER92787.1"/>
    </source>
</evidence>
<dbReference type="NCBIfam" id="NF008900">
    <property type="entry name" value="PRK12267.1"/>
    <property type="match status" value="1"/>
</dbReference>
<dbReference type="InterPro" id="IPR012340">
    <property type="entry name" value="NA-bd_OB-fold"/>
</dbReference>
<keyword evidence="7" id="KW-0820">tRNA-binding</keyword>
<dbReference type="CDD" id="cd02800">
    <property type="entry name" value="tRNA_bind_EcMetRS_like"/>
    <property type="match status" value="1"/>
</dbReference>
<dbReference type="SUPFAM" id="SSF47323">
    <property type="entry name" value="Anticodon-binding domain of a subclass of class I aminoacyl-tRNA synthetases"/>
    <property type="match status" value="1"/>
</dbReference>
<evidence type="ECO:0000256" key="3">
    <source>
        <dbReference type="ARBA" id="ARBA00011738"/>
    </source>
</evidence>
<comment type="function">
    <text evidence="1">Is required not only for elongation of protein synthesis but also for the initiation of all mRNA translation through initiator tRNA(fMet) aminoacylation.</text>
</comment>
<sequence>MTRFYVTTPIYYVNDIPHIGHAYTTIAADILARYNRLKGKEVFLLTGTDEHGQKVEKAAKERGKTPKEHADSMVDNFKNLWKKLNISNNAFIRTTDDEHIKTVQCLLQILFDKGEIQKRSYAGWYCVPDERFWTEKDLIQGNCPDCGRPVDQIQEENYFFLMSKYQENLIRHIEQNPSYILPETRRNEVLGFLKNNTLGDLCISRPRQRLSWGIPLPFDNSFVTYVWFDALVNYYSATRYLAPGDRRQETEDRGQNWWPANHHIIGKDILTTHAVYWSAMLMALDLPLPHNIFAHGWWTVDGKKMSKSIGNVVDPNAMADKYSVDAFRYFLFREVPFGLDGDFSEDALIRRINTDLANDLGNLLSRFLTMAEKYFQGKIDFIDSKDEFVEKCIKTNENIHREEYWLRLSFNLILENIWQMISDANNYIAQKEPWKLAKTNLEELKIVIYNIWNSLRLIAQTIYPFMPDTAEKMWKQLGLKSLKEEVIFQWEWSHNYEIKISKGEQLFPRIEKQYKAEDITQKDVFTDKKLKEEKKKVTEGVKELIAIDDFAKVELKVGKVISAEKVEKSEKLLRLKVDIGEERQIVAGIAKSYTPDDLIGKKIVVVTNLKPAKLMGIESHGMLLAATDDEGRLSVLTLDREVKQGARVK</sequence>
<dbReference type="SUPFAM" id="SSF52374">
    <property type="entry name" value="Nucleotidylyl transferase"/>
    <property type="match status" value="1"/>
</dbReference>
<evidence type="ECO:0000259" key="16">
    <source>
        <dbReference type="PROSITE" id="PS50886"/>
    </source>
</evidence>
<dbReference type="InterPro" id="IPR023457">
    <property type="entry name" value="Met-tRNA_synth_2"/>
</dbReference>
<keyword evidence="9" id="KW-0547">Nucleotide-binding</keyword>
<evidence type="ECO:0000256" key="4">
    <source>
        <dbReference type="ARBA" id="ARBA00012838"/>
    </source>
</evidence>
<keyword evidence="11" id="KW-0694">RNA-binding</keyword>
<dbReference type="GO" id="GO:0005737">
    <property type="term" value="C:cytoplasm"/>
    <property type="evidence" value="ECO:0007669"/>
    <property type="project" value="UniProtKB-SubCell"/>
</dbReference>
<dbReference type="Pfam" id="PF01588">
    <property type="entry name" value="tRNA_bind"/>
    <property type="match status" value="1"/>
</dbReference>
<dbReference type="EMBL" id="BLAB01000001">
    <property type="protein sequence ID" value="GER92787.1"/>
    <property type="molecule type" value="Genomic_DNA"/>
</dbReference>
<dbReference type="InterPro" id="IPR015413">
    <property type="entry name" value="Methionyl/Leucyl_tRNA_Synth"/>
</dbReference>
<dbReference type="NCBIfam" id="TIGR00398">
    <property type="entry name" value="metG"/>
    <property type="match status" value="1"/>
</dbReference>
<evidence type="ECO:0000256" key="13">
    <source>
        <dbReference type="ARBA" id="ARBA00023146"/>
    </source>
</evidence>
<comment type="caution">
    <text evidence="17">The sequence shown here is derived from an EMBL/GenBank/DDBJ whole genome shotgun (WGS) entry which is preliminary data.</text>
</comment>
<dbReference type="InterPro" id="IPR014758">
    <property type="entry name" value="Met-tRNA_synth"/>
</dbReference>
<dbReference type="InterPro" id="IPR014729">
    <property type="entry name" value="Rossmann-like_a/b/a_fold"/>
</dbReference>
<keyword evidence="12" id="KW-0648">Protein biosynthesis</keyword>
<protein>
    <recommendedName>
        <fullName evidence="5">Methionine--tRNA ligase</fullName>
        <ecNumber evidence="4">6.1.1.10</ecNumber>
    </recommendedName>
    <alternativeName>
        <fullName evidence="14">Methionyl-tRNA synthetase</fullName>
    </alternativeName>
</protein>